<proteinExistence type="inferred from homology"/>
<keyword evidence="5" id="KW-0560">Oxidoreductase</keyword>
<dbReference type="InterPro" id="IPR020843">
    <property type="entry name" value="ER"/>
</dbReference>
<dbReference type="InterPro" id="IPR011032">
    <property type="entry name" value="GroES-like_sf"/>
</dbReference>
<keyword evidence="8" id="KW-1185">Reference proteome</keyword>
<name>A0A7W5P7S9_9ACTN</name>
<dbReference type="EMBL" id="JACHZG010000001">
    <property type="protein sequence ID" value="MBB3327201.1"/>
    <property type="molecule type" value="Genomic_DNA"/>
</dbReference>
<dbReference type="GO" id="GO:0046872">
    <property type="term" value="F:metal ion binding"/>
    <property type="evidence" value="ECO:0007669"/>
    <property type="project" value="UniProtKB-KW"/>
</dbReference>
<keyword evidence="4" id="KW-0862">Zinc</keyword>
<comment type="similarity">
    <text evidence="2">Belongs to the zinc-containing alcohol dehydrogenase family.</text>
</comment>
<dbReference type="InterPro" id="IPR036291">
    <property type="entry name" value="NAD(P)-bd_dom_sf"/>
</dbReference>
<dbReference type="SUPFAM" id="SSF50129">
    <property type="entry name" value="GroES-like"/>
    <property type="match status" value="1"/>
</dbReference>
<evidence type="ECO:0000259" key="6">
    <source>
        <dbReference type="SMART" id="SM00829"/>
    </source>
</evidence>
<evidence type="ECO:0000313" key="8">
    <source>
        <dbReference type="Proteomes" id="UP000565572"/>
    </source>
</evidence>
<evidence type="ECO:0000313" key="7">
    <source>
        <dbReference type="EMBL" id="MBB3327201.1"/>
    </source>
</evidence>
<evidence type="ECO:0000256" key="4">
    <source>
        <dbReference type="ARBA" id="ARBA00022833"/>
    </source>
</evidence>
<dbReference type="GO" id="GO:0016491">
    <property type="term" value="F:oxidoreductase activity"/>
    <property type="evidence" value="ECO:0007669"/>
    <property type="project" value="UniProtKB-KW"/>
</dbReference>
<feature type="domain" description="Enoyl reductase (ER)" evidence="6">
    <location>
        <begin position="5"/>
        <end position="342"/>
    </location>
</feature>
<comment type="cofactor">
    <cofactor evidence="1">
        <name>Zn(2+)</name>
        <dbReference type="ChEBI" id="CHEBI:29105"/>
    </cofactor>
</comment>
<gene>
    <name evidence="7" type="ORF">FHX39_002145</name>
</gene>
<evidence type="ECO:0000256" key="2">
    <source>
        <dbReference type="ARBA" id="ARBA00008072"/>
    </source>
</evidence>
<dbReference type="PANTHER" id="PTHR43350:SF19">
    <property type="entry name" value="D-GULOSIDE 3-DEHYDROGENASE"/>
    <property type="match status" value="1"/>
</dbReference>
<organism evidence="7 8">
    <name type="scientific">Microlunatus antarcticus</name>
    <dbReference type="NCBI Taxonomy" id="53388"/>
    <lineage>
        <taxon>Bacteria</taxon>
        <taxon>Bacillati</taxon>
        <taxon>Actinomycetota</taxon>
        <taxon>Actinomycetes</taxon>
        <taxon>Propionibacteriales</taxon>
        <taxon>Propionibacteriaceae</taxon>
        <taxon>Microlunatus</taxon>
    </lineage>
</organism>
<dbReference type="AlphaFoldDB" id="A0A7W5P7S9"/>
<reference evidence="7 8" key="1">
    <citation type="submission" date="2020-08" db="EMBL/GenBank/DDBJ databases">
        <title>Sequencing the genomes of 1000 actinobacteria strains.</title>
        <authorList>
            <person name="Klenk H.-P."/>
        </authorList>
    </citation>
    <scope>NUCLEOTIDE SEQUENCE [LARGE SCALE GENOMIC DNA]</scope>
    <source>
        <strain evidence="7 8">DSM 11053</strain>
    </source>
</reference>
<dbReference type="CDD" id="cd08255">
    <property type="entry name" value="2-desacetyl-2-hydroxyethyl_bacteriochlorophyllide_like"/>
    <property type="match status" value="1"/>
</dbReference>
<dbReference type="Gene3D" id="3.40.50.720">
    <property type="entry name" value="NAD(P)-binding Rossmann-like Domain"/>
    <property type="match status" value="1"/>
</dbReference>
<dbReference type="Proteomes" id="UP000565572">
    <property type="component" value="Unassembled WGS sequence"/>
</dbReference>
<evidence type="ECO:0000256" key="5">
    <source>
        <dbReference type="ARBA" id="ARBA00023002"/>
    </source>
</evidence>
<dbReference type="Pfam" id="PF00107">
    <property type="entry name" value="ADH_zinc_N"/>
    <property type="match status" value="1"/>
</dbReference>
<comment type="caution">
    <text evidence="7">The sequence shown here is derived from an EMBL/GenBank/DDBJ whole genome shotgun (WGS) entry which is preliminary data.</text>
</comment>
<dbReference type="Gene3D" id="3.90.180.10">
    <property type="entry name" value="Medium-chain alcohol dehydrogenases, catalytic domain"/>
    <property type="match status" value="2"/>
</dbReference>
<sequence length="361" mass="38818">MPSVVRFTSPHVAEVIEEELPPLGADEVRLKTLFSGISAGTELTAYRGSNPYLTKKWDEERRLFVDGSTSFEYPVDGWGYEEVGEVVEVGADAEDIALGDRVYGTWGHRAFTTQKAERASRRILSPVADPRIGIFSQIAAIGLNVTLDADIHVGETVAVFGLGVPGQIAAQLARLNGARVIGVDNIAGRRALATELGADEVLDAGEGSVAERIRDLTDGRGADVCLEITGNYRALHEAIRSVAYSSRVCAAGFMQGDGAGLRLGEEFHHNRVQVICSQISGVAPALQHRWNEYRLASTAIDLATRGRLRLTDLITHTMPIEQAPEAFQLLDHNPQDALQVVLTFDDEASQSTAQAGTGASA</sequence>
<dbReference type="SMART" id="SM00829">
    <property type="entry name" value="PKS_ER"/>
    <property type="match status" value="1"/>
</dbReference>
<evidence type="ECO:0000256" key="3">
    <source>
        <dbReference type="ARBA" id="ARBA00022723"/>
    </source>
</evidence>
<dbReference type="InterPro" id="IPR013149">
    <property type="entry name" value="ADH-like_C"/>
</dbReference>
<evidence type="ECO:0000256" key="1">
    <source>
        <dbReference type="ARBA" id="ARBA00001947"/>
    </source>
</evidence>
<protein>
    <submittedName>
        <fullName evidence="7">2-desacetyl-2-hydroxyethyl bacteriochlorophyllide A dehydrogenase</fullName>
    </submittedName>
</protein>
<dbReference type="SUPFAM" id="SSF51735">
    <property type="entry name" value="NAD(P)-binding Rossmann-fold domains"/>
    <property type="match status" value="1"/>
</dbReference>
<dbReference type="PANTHER" id="PTHR43350">
    <property type="entry name" value="NAD-DEPENDENT ALCOHOL DEHYDROGENASE"/>
    <property type="match status" value="1"/>
</dbReference>
<keyword evidence="3" id="KW-0479">Metal-binding</keyword>
<dbReference type="RefSeq" id="WP_183338270.1">
    <property type="nucleotide sequence ID" value="NZ_JACHZG010000001.1"/>
</dbReference>
<accession>A0A7W5P7S9</accession>